<keyword evidence="3" id="KW-0732">Signal</keyword>
<dbReference type="OrthoDB" id="1735038at2759"/>
<evidence type="ECO:0000256" key="2">
    <source>
        <dbReference type="ARBA" id="ARBA00022670"/>
    </source>
</evidence>
<dbReference type="PANTHER" id="PTHR11010:SF117">
    <property type="entry name" value="SERINE PROTEASE 16"/>
    <property type="match status" value="1"/>
</dbReference>
<name>A0A8K0NZS7_LADFU</name>
<gene>
    <name evidence="6" type="ORF">J437_LFUL005774</name>
</gene>
<dbReference type="AlphaFoldDB" id="A0A8K0NZS7"/>
<accession>A0A8K0NZS7</accession>
<reference evidence="6" key="2">
    <citation type="submission" date="2017-10" db="EMBL/GenBank/DDBJ databases">
        <title>Ladona fulva Genome sequencing and assembly.</title>
        <authorList>
            <person name="Murali S."/>
            <person name="Richards S."/>
            <person name="Bandaranaike D."/>
            <person name="Bellair M."/>
            <person name="Blankenburg K."/>
            <person name="Chao H."/>
            <person name="Dinh H."/>
            <person name="Doddapaneni H."/>
            <person name="Dugan-Rocha S."/>
            <person name="Elkadiri S."/>
            <person name="Gnanaolivu R."/>
            <person name="Hernandez B."/>
            <person name="Skinner E."/>
            <person name="Javaid M."/>
            <person name="Lee S."/>
            <person name="Li M."/>
            <person name="Ming W."/>
            <person name="Munidasa M."/>
            <person name="Muniz J."/>
            <person name="Nguyen L."/>
            <person name="Hughes D."/>
            <person name="Osuji N."/>
            <person name="Pu L.-L."/>
            <person name="Puazo M."/>
            <person name="Qu C."/>
            <person name="Quiroz J."/>
            <person name="Raj R."/>
            <person name="Weissenberger G."/>
            <person name="Xin Y."/>
            <person name="Zou X."/>
            <person name="Han Y."/>
            <person name="Worley K."/>
            <person name="Muzny D."/>
            <person name="Gibbs R."/>
        </authorList>
    </citation>
    <scope>NUCLEOTIDE SEQUENCE</scope>
    <source>
        <strain evidence="6">Sampled in the wild</strain>
    </source>
</reference>
<dbReference type="InterPro" id="IPR042269">
    <property type="entry name" value="Ser_carbopepase_S28_SKS"/>
</dbReference>
<evidence type="ECO:0000256" key="3">
    <source>
        <dbReference type="ARBA" id="ARBA00022729"/>
    </source>
</evidence>
<dbReference type="GO" id="GO:0070008">
    <property type="term" value="F:serine-type exopeptidase activity"/>
    <property type="evidence" value="ECO:0007669"/>
    <property type="project" value="InterPro"/>
</dbReference>
<evidence type="ECO:0000313" key="6">
    <source>
        <dbReference type="EMBL" id="KAG8227767.1"/>
    </source>
</evidence>
<evidence type="ECO:0000256" key="5">
    <source>
        <dbReference type="ARBA" id="ARBA00023180"/>
    </source>
</evidence>
<evidence type="ECO:0000256" key="1">
    <source>
        <dbReference type="ARBA" id="ARBA00011079"/>
    </source>
</evidence>
<dbReference type="InterPro" id="IPR008758">
    <property type="entry name" value="Peptidase_S28"/>
</dbReference>
<comment type="similarity">
    <text evidence="1">Belongs to the peptidase S28 family.</text>
</comment>
<dbReference type="Gene3D" id="3.40.50.1820">
    <property type="entry name" value="alpha/beta hydrolase"/>
    <property type="match status" value="2"/>
</dbReference>
<evidence type="ECO:0008006" key="8">
    <source>
        <dbReference type="Google" id="ProtNLM"/>
    </source>
</evidence>
<dbReference type="EMBL" id="KZ308339">
    <property type="protein sequence ID" value="KAG8227767.1"/>
    <property type="molecule type" value="Genomic_DNA"/>
</dbReference>
<dbReference type="Gene3D" id="1.20.120.980">
    <property type="entry name" value="Serine carboxypeptidase S28, SKS domain"/>
    <property type="match status" value="2"/>
</dbReference>
<dbReference type="FunFam" id="1.20.120.980:FF:000003">
    <property type="entry name" value="Serine protease 16"/>
    <property type="match status" value="1"/>
</dbReference>
<keyword evidence="4" id="KW-0378">Hydrolase</keyword>
<dbReference type="GO" id="GO:0008239">
    <property type="term" value="F:dipeptidyl-peptidase activity"/>
    <property type="evidence" value="ECO:0007669"/>
    <property type="project" value="TreeGrafter"/>
</dbReference>
<proteinExistence type="inferred from homology"/>
<dbReference type="Pfam" id="PF05577">
    <property type="entry name" value="Peptidase_S28"/>
    <property type="match status" value="2"/>
</dbReference>
<dbReference type="Proteomes" id="UP000792457">
    <property type="component" value="Unassembled WGS sequence"/>
</dbReference>
<evidence type="ECO:0000313" key="7">
    <source>
        <dbReference type="Proteomes" id="UP000792457"/>
    </source>
</evidence>
<dbReference type="GO" id="GO:0006508">
    <property type="term" value="P:proteolysis"/>
    <property type="evidence" value="ECO:0007669"/>
    <property type="project" value="UniProtKB-KW"/>
</dbReference>
<comment type="caution">
    <text evidence="6">The sequence shown here is derived from an EMBL/GenBank/DDBJ whole genome shotgun (WGS) entry which is preliminary data.</text>
</comment>
<keyword evidence="7" id="KW-1185">Reference proteome</keyword>
<dbReference type="SUPFAM" id="SSF53474">
    <property type="entry name" value="alpha/beta-Hydrolases"/>
    <property type="match status" value="2"/>
</dbReference>
<keyword evidence="5" id="KW-0325">Glycoprotein</keyword>
<evidence type="ECO:0000256" key="4">
    <source>
        <dbReference type="ARBA" id="ARBA00022801"/>
    </source>
</evidence>
<keyword evidence="2" id="KW-0645">Protease</keyword>
<reference evidence="6" key="1">
    <citation type="submission" date="2013-04" db="EMBL/GenBank/DDBJ databases">
        <authorList>
            <person name="Qu J."/>
            <person name="Murali S.C."/>
            <person name="Bandaranaike D."/>
            <person name="Bellair M."/>
            <person name="Blankenburg K."/>
            <person name="Chao H."/>
            <person name="Dinh H."/>
            <person name="Doddapaneni H."/>
            <person name="Downs B."/>
            <person name="Dugan-Rocha S."/>
            <person name="Elkadiri S."/>
            <person name="Gnanaolivu R.D."/>
            <person name="Hernandez B."/>
            <person name="Javaid M."/>
            <person name="Jayaseelan J.C."/>
            <person name="Lee S."/>
            <person name="Li M."/>
            <person name="Ming W."/>
            <person name="Munidasa M."/>
            <person name="Muniz J."/>
            <person name="Nguyen L."/>
            <person name="Ongeri F."/>
            <person name="Osuji N."/>
            <person name="Pu L.-L."/>
            <person name="Puazo M."/>
            <person name="Qu C."/>
            <person name="Quiroz J."/>
            <person name="Raj R."/>
            <person name="Weissenberger G."/>
            <person name="Xin Y."/>
            <person name="Zou X."/>
            <person name="Han Y."/>
            <person name="Richards S."/>
            <person name="Worley K."/>
            <person name="Muzny D."/>
            <person name="Gibbs R."/>
        </authorList>
    </citation>
    <scope>NUCLEOTIDE SEQUENCE</scope>
    <source>
        <strain evidence="6">Sampled in the wild</strain>
    </source>
</reference>
<organism evidence="6 7">
    <name type="scientific">Ladona fulva</name>
    <name type="common">Scarce chaser dragonfly</name>
    <name type="synonym">Libellula fulva</name>
    <dbReference type="NCBI Taxonomy" id="123851"/>
    <lineage>
        <taxon>Eukaryota</taxon>
        <taxon>Metazoa</taxon>
        <taxon>Ecdysozoa</taxon>
        <taxon>Arthropoda</taxon>
        <taxon>Hexapoda</taxon>
        <taxon>Insecta</taxon>
        <taxon>Pterygota</taxon>
        <taxon>Palaeoptera</taxon>
        <taxon>Odonata</taxon>
        <taxon>Epiprocta</taxon>
        <taxon>Anisoptera</taxon>
        <taxon>Libelluloidea</taxon>
        <taxon>Libellulidae</taxon>
        <taxon>Ladona</taxon>
    </lineage>
</organism>
<protein>
    <recommendedName>
        <fullName evidence="8">Serine protease K12H4.7</fullName>
    </recommendedName>
</protein>
<dbReference type="InterPro" id="IPR029058">
    <property type="entry name" value="AB_hydrolase_fold"/>
</dbReference>
<sequence>MNESADASKTDYVSSQKQLLHEMTMNRLCLWSIVTCLLCGTDGLKLNYKVKKHGMLGEPAVDSNITLPPDQWFNQKLDHFNPSDTRTWSQRYFTNDTFFYHDGPVFLMIGGEGTASPKWMVAGQWIELAMMYGALCFQVEHRYYGISHPTKDSGVKNLAYLSSEQALADLAFFIESMNDAKNLTSSKWIVFGGSYPGSLAAWMRVKYPHLVHGAVSSSGPLLAKADFKDYMVVVRDSVSSYSEDCVKEIKRATEEVRTAVEGGEAGDDLKEIFRLCDSLNSSNANDVSNFYETLAGNWAGIVQYNKDNREFEGAKGANITINVACDVMTAEDNEKAIHHYAKLNSMLLDAYGEKCLDFKYSKMINDLRNTTWGNEGEGAARLWTYQTCTEFGFFQTSNAINQPFGRKFPLEFFQRQCEDIYGTKFDAKFLNNAIRRTNIFYGGYNIDVRRVVFIHGSVDPWHALGITKSLSEDAPAIFINGTAHCADMYPSSEKDPPQLLRAREKIKDIIGEWMGHQNLKYSAICCVLFALLLGTDAVKYTMRGKLNKVLRGPPIPANTPYPSEQWFTQKLDHFNQGDSRVWQQRYFTNSSFHTPGGPAFLMIGGEGPIGAGWMLYGQWIELAQMHGAICFQLEHRFYGKSHPTSDLSLENLAYLTSEQGLADLAYFIESMNQQWNLGGSKWIVFGGSYPGSLAAWMRVKYPQLVYGAVSSSGPILAKADFKEYMEVVSDSLAYYNPNCVQQIRTATSQITSRIESGQDVSQLFRLCYQLNPYNQQDVSNFYELMANNFAFIVQYNQWDTTAMNIKSACDVLDRNDGRQAIDRYAELNSMIMDGVGESCLNFDYQATIDYIRNTNWGDENTMYRQWFYQTCNEFGFYQTSNSSNQPFGNQFPLSFFAQQCTDVFGPNFNINSIQASIDRTNADYGGLQIDASRVIFVHGSIDPWHALGLTHTVSQDSPAIYIEGTSHCADMMPSSYLDSAELKAAHEQVRSIVGQWL</sequence>
<dbReference type="PANTHER" id="PTHR11010">
    <property type="entry name" value="PROTEASE S28 PRO-X CARBOXYPEPTIDASE-RELATED"/>
    <property type="match status" value="1"/>
</dbReference>